<organism evidence="1 2">
    <name type="scientific">Papaver atlanticum</name>
    <dbReference type="NCBI Taxonomy" id="357466"/>
    <lineage>
        <taxon>Eukaryota</taxon>
        <taxon>Viridiplantae</taxon>
        <taxon>Streptophyta</taxon>
        <taxon>Embryophyta</taxon>
        <taxon>Tracheophyta</taxon>
        <taxon>Spermatophyta</taxon>
        <taxon>Magnoliopsida</taxon>
        <taxon>Ranunculales</taxon>
        <taxon>Papaveraceae</taxon>
        <taxon>Papaveroideae</taxon>
        <taxon>Papaver</taxon>
    </lineage>
</organism>
<reference evidence="1" key="1">
    <citation type="submission" date="2022-04" db="EMBL/GenBank/DDBJ databases">
        <title>A functionally conserved STORR gene fusion in Papaver species that diverged 16.8 million years ago.</title>
        <authorList>
            <person name="Catania T."/>
        </authorList>
    </citation>
    <scope>NUCLEOTIDE SEQUENCE</scope>
    <source>
        <strain evidence="1">S-188037</strain>
    </source>
</reference>
<proteinExistence type="predicted"/>
<keyword evidence="2" id="KW-1185">Reference proteome</keyword>
<evidence type="ECO:0008006" key="3">
    <source>
        <dbReference type="Google" id="ProtNLM"/>
    </source>
</evidence>
<protein>
    <recommendedName>
        <fullName evidence="3">Retrotransposon gag domain-containing protein</fullName>
    </recommendedName>
</protein>
<feature type="non-terminal residue" evidence="1">
    <location>
        <position position="53"/>
    </location>
</feature>
<dbReference type="EMBL" id="JAJJMB010012161">
    <property type="protein sequence ID" value="KAI3885019.1"/>
    <property type="molecule type" value="Genomic_DNA"/>
</dbReference>
<sequence>IQRAVFQEFVTDVSRDRKRSEFMNIEQGEMSLAEFANKYRSLSYAPEITFNDE</sequence>
<comment type="caution">
    <text evidence="1">The sequence shown here is derived from an EMBL/GenBank/DDBJ whole genome shotgun (WGS) entry which is preliminary data.</text>
</comment>
<feature type="non-terminal residue" evidence="1">
    <location>
        <position position="1"/>
    </location>
</feature>
<dbReference type="Proteomes" id="UP001202328">
    <property type="component" value="Unassembled WGS sequence"/>
</dbReference>
<dbReference type="AlphaFoldDB" id="A0AAD4XCB3"/>
<evidence type="ECO:0000313" key="2">
    <source>
        <dbReference type="Proteomes" id="UP001202328"/>
    </source>
</evidence>
<name>A0AAD4XCB3_9MAGN</name>
<evidence type="ECO:0000313" key="1">
    <source>
        <dbReference type="EMBL" id="KAI3885019.1"/>
    </source>
</evidence>
<gene>
    <name evidence="1" type="ORF">MKW98_002411</name>
</gene>
<accession>A0AAD4XCB3</accession>